<name>A0ABW5IRZ3_9FLAO</name>
<feature type="transmembrane region" description="Helical" evidence="1">
    <location>
        <begin position="789"/>
        <end position="806"/>
    </location>
</feature>
<proteinExistence type="predicted"/>
<evidence type="ECO:0000259" key="2">
    <source>
        <dbReference type="Pfam" id="PF12969"/>
    </source>
</evidence>
<feature type="domain" description="DUF3857" evidence="2">
    <location>
        <begin position="38"/>
        <end position="203"/>
    </location>
</feature>
<keyword evidence="4" id="KW-1185">Reference proteome</keyword>
<organism evidence="3 4">
    <name type="scientific">Salinimicrobium flavum</name>
    <dbReference type="NCBI Taxonomy" id="1737065"/>
    <lineage>
        <taxon>Bacteria</taxon>
        <taxon>Pseudomonadati</taxon>
        <taxon>Bacteroidota</taxon>
        <taxon>Flavobacteriia</taxon>
        <taxon>Flavobacteriales</taxon>
        <taxon>Flavobacteriaceae</taxon>
        <taxon>Salinimicrobium</taxon>
    </lineage>
</organism>
<reference evidence="4" key="1">
    <citation type="journal article" date="2019" name="Int. J. Syst. Evol. Microbiol.">
        <title>The Global Catalogue of Microorganisms (GCM) 10K type strain sequencing project: providing services to taxonomists for standard genome sequencing and annotation.</title>
        <authorList>
            <consortium name="The Broad Institute Genomics Platform"/>
            <consortium name="The Broad Institute Genome Sequencing Center for Infectious Disease"/>
            <person name="Wu L."/>
            <person name="Ma J."/>
        </authorList>
    </citation>
    <scope>NUCLEOTIDE SEQUENCE [LARGE SCALE GENOMIC DNA]</scope>
    <source>
        <strain evidence="4">KCTC 42585</strain>
    </source>
</reference>
<dbReference type="Pfam" id="PF12969">
    <property type="entry name" value="DUF3857"/>
    <property type="match status" value="1"/>
</dbReference>
<dbReference type="InterPro" id="IPR024618">
    <property type="entry name" value="DUF3857"/>
</dbReference>
<keyword evidence="1" id="KW-0472">Membrane</keyword>
<dbReference type="Gene3D" id="3.10.620.30">
    <property type="match status" value="1"/>
</dbReference>
<evidence type="ECO:0000256" key="1">
    <source>
        <dbReference type="SAM" id="Phobius"/>
    </source>
</evidence>
<keyword evidence="1" id="KW-1133">Transmembrane helix</keyword>
<dbReference type="EMBL" id="JBHULT010000005">
    <property type="protein sequence ID" value="MFD2516446.1"/>
    <property type="molecule type" value="Genomic_DNA"/>
</dbReference>
<feature type="transmembrane region" description="Helical" evidence="1">
    <location>
        <begin position="710"/>
        <end position="737"/>
    </location>
</feature>
<feature type="transmembrane region" description="Helical" evidence="1">
    <location>
        <begin position="629"/>
        <end position="650"/>
    </location>
</feature>
<comment type="caution">
    <text evidence="3">The sequence shown here is derived from an EMBL/GenBank/DDBJ whole genome shotgun (WGS) entry which is preliminary data.</text>
</comment>
<gene>
    <name evidence="3" type="ORF">ACFSTG_00920</name>
</gene>
<dbReference type="InterPro" id="IPR038765">
    <property type="entry name" value="Papain-like_cys_pep_sf"/>
</dbReference>
<dbReference type="Pfam" id="PF10754">
    <property type="entry name" value="DUF2569"/>
    <property type="match status" value="1"/>
</dbReference>
<feature type="transmembrane region" description="Helical" evidence="1">
    <location>
        <begin position="670"/>
        <end position="690"/>
    </location>
</feature>
<accession>A0ABW5IRZ3</accession>
<dbReference type="Proteomes" id="UP001597468">
    <property type="component" value="Unassembled WGS sequence"/>
</dbReference>
<protein>
    <submittedName>
        <fullName evidence="3">DUF3857 domain-containing protein</fullName>
    </submittedName>
</protein>
<dbReference type="InterPro" id="IPR019690">
    <property type="entry name" value="DUF2569"/>
</dbReference>
<dbReference type="Gene3D" id="2.60.40.3140">
    <property type="match status" value="1"/>
</dbReference>
<sequence length="835" mass="95824">MQEPAWVQLAQPNLNAALPDDQASGFYYLLADKQENLGTDQSYRRFTYKILNSSGVQDMSDLSINFDPAYQKVDIHNINIIRGGKIIDKFDPGKIQVVQRETNMERKLYDGRLTIIVNLTDIRADDIIDYSYTLAGSNPVYHGNYQEYFTLEFNIDAYQHRTSITVPEGEKFRYQQLYGAKDPEIDKTPEFTRFTWEDFELKAKQFENNTPSWYEDSPAVEITQFDSWEEVNDLFVNTFTLREIERHQLGNEVKKLLPNSENDKEFIENAIRFVQDEVRYLGFESGVNSHIPSGPSEVLQRRYGDCKDKSFLLSEILQSQGINAYPMLVHSYNGPNLTMRFPSPNAFDHCVVQIDMGSKGVKYIDPTISEQGGELEDISFPDYKYGLVLKPGTTGLTPLPEYETTSSTITETFELDDIGGGADLIVETIYRGDAADSRRIAFMGTSLQSIQKDFTSFYSSLYPGIKAEGQMSFQDNRERNEFKVFEKYRIDSLWTKTAGNRDVIQAQFYPLSMEDFLYPEKAADRKMPYFLNNSLDFVHKTVVYVPKAWNINNEKRSVKNDYFNWDLDIRYKNATLEITHRYKALKDHVAAEDVKQFLADHTKLQEDLHYFLTYNSRVAGAAEANSTSWTAVLFMLLLMAGVGILSYIIYKNYDLPTKVKAKHERKIGGWLILLGIGLFFTPFVFISQLLSGNYFSSSIWLSLFSSSDTITMGLLLGAELALHSVLLVFSLLVLVLFLKRRTIAPRMMIILYGSSFVFSALISFASFALHPEAFAGPERQDIYFELSKMGIRCVIFIPYLLYSTRVEETFTRTRKKDVEPEENIFPEEVPVAVMD</sequence>
<dbReference type="RefSeq" id="WP_380747547.1">
    <property type="nucleotide sequence ID" value="NZ_JBHULT010000005.1"/>
</dbReference>
<dbReference type="SUPFAM" id="SSF54001">
    <property type="entry name" value="Cysteine proteinases"/>
    <property type="match status" value="1"/>
</dbReference>
<evidence type="ECO:0000313" key="4">
    <source>
        <dbReference type="Proteomes" id="UP001597468"/>
    </source>
</evidence>
<feature type="transmembrane region" description="Helical" evidence="1">
    <location>
        <begin position="749"/>
        <end position="769"/>
    </location>
</feature>
<keyword evidence="1" id="KW-0812">Transmembrane</keyword>
<evidence type="ECO:0000313" key="3">
    <source>
        <dbReference type="EMBL" id="MFD2516446.1"/>
    </source>
</evidence>